<dbReference type="Proteomes" id="UP000292957">
    <property type="component" value="Unassembled WGS sequence"/>
</dbReference>
<proteinExistence type="predicted"/>
<sequence length="293" mass="32062">MYRYAEITIVLPEGITGKRDQPPQSARLTNYLCRPSSPLELLSSKGDSIWVLDHSPSSSTCDGVNNCPGLQKFGIICKAELRSLPSGTSPADERRHSIETSTAHGYGERTSSERGHSAVTPRRACGDRTSWFDTVTILQEAINAVEAQRGTLPWARAALRYAAKVAPRDSSVLTSNTILALVQDIGICEGKGPRSDVTFTTTQLKDDLLRESAFLHLGKPFLKHLKFTFTDFHRSWAAGPSSTAPSQPVETEKGAEDDGSSYVWVDIGCDPSLEYTPQSLGAPRAPSRRRRRS</sequence>
<protein>
    <submittedName>
        <fullName evidence="2">Uncharacterized protein</fullName>
    </submittedName>
</protein>
<dbReference type="AlphaFoldDB" id="A0A4Q9M5E7"/>
<accession>A0A4Q9M5E7</accession>
<feature type="region of interest" description="Disordered" evidence="1">
    <location>
        <begin position="238"/>
        <end position="293"/>
    </location>
</feature>
<feature type="region of interest" description="Disordered" evidence="1">
    <location>
        <begin position="85"/>
        <end position="121"/>
    </location>
</feature>
<dbReference type="EMBL" id="ML143554">
    <property type="protein sequence ID" value="TBU22174.1"/>
    <property type="molecule type" value="Genomic_DNA"/>
</dbReference>
<organism evidence="2">
    <name type="scientific">Dichomitus squalens</name>
    <dbReference type="NCBI Taxonomy" id="114155"/>
    <lineage>
        <taxon>Eukaryota</taxon>
        <taxon>Fungi</taxon>
        <taxon>Dikarya</taxon>
        <taxon>Basidiomycota</taxon>
        <taxon>Agaricomycotina</taxon>
        <taxon>Agaricomycetes</taxon>
        <taxon>Polyporales</taxon>
        <taxon>Polyporaceae</taxon>
        <taxon>Dichomitus</taxon>
    </lineage>
</organism>
<feature type="compositionally biased region" description="Basic and acidic residues" evidence="1">
    <location>
        <begin position="106"/>
        <end position="116"/>
    </location>
</feature>
<evidence type="ECO:0000313" key="2">
    <source>
        <dbReference type="EMBL" id="TBU22174.1"/>
    </source>
</evidence>
<gene>
    <name evidence="2" type="ORF">BD311DRAFT_158030</name>
</gene>
<evidence type="ECO:0000256" key="1">
    <source>
        <dbReference type="SAM" id="MobiDB-lite"/>
    </source>
</evidence>
<name>A0A4Q9M5E7_9APHY</name>
<feature type="compositionally biased region" description="Polar residues" evidence="1">
    <location>
        <begin position="240"/>
        <end position="249"/>
    </location>
</feature>
<reference evidence="2" key="1">
    <citation type="submission" date="2019-01" db="EMBL/GenBank/DDBJ databases">
        <title>Draft genome sequences of three monokaryotic isolates of the white-rot basidiomycete fungus Dichomitus squalens.</title>
        <authorList>
            <consortium name="DOE Joint Genome Institute"/>
            <person name="Lopez S.C."/>
            <person name="Andreopoulos B."/>
            <person name="Pangilinan J."/>
            <person name="Lipzen A."/>
            <person name="Riley R."/>
            <person name="Ahrendt S."/>
            <person name="Ng V."/>
            <person name="Barry K."/>
            <person name="Daum C."/>
            <person name="Grigoriev I.V."/>
            <person name="Hilden K.S."/>
            <person name="Makela M.R."/>
            <person name="de Vries R.P."/>
        </authorList>
    </citation>
    <scope>NUCLEOTIDE SEQUENCE [LARGE SCALE GENOMIC DNA]</scope>
    <source>
        <strain evidence="2">OM18370.1</strain>
    </source>
</reference>